<comment type="caution">
    <text evidence="6">The sequence shown here is derived from an EMBL/GenBank/DDBJ whole genome shotgun (WGS) entry which is preliminary data.</text>
</comment>
<protein>
    <submittedName>
        <fullName evidence="6">TetR/AcrR family transcriptional regulator</fullName>
    </submittedName>
</protein>
<evidence type="ECO:0000313" key="6">
    <source>
        <dbReference type="EMBL" id="NEW57699.1"/>
    </source>
</evidence>
<name>A0ABX0CND4_9NOCA</name>
<sequence length="236" mass="26343">MSEPLPPGRRRRSPLTRGGRATLTADAIASAMLDRAGRCGFASVSMQDLAADLGVTVRALYRHVRDRQEVVDRAVELWLSGWPTPELDPTRWRESLRAYCDLHRAIARRYPRALLVSLDERVSDARVPAQRLIAPEQFLEFLAAVGLPLPDALFVHSDLTLRIYGFVLFVDYRADSGEPIADQYPVPQAWLDGHADLDVPLLRRARTEAGFDADAMFDRVTVEVINAVERLLCGPG</sequence>
<evidence type="ECO:0000256" key="4">
    <source>
        <dbReference type="PROSITE-ProRule" id="PRU00335"/>
    </source>
</evidence>
<dbReference type="Pfam" id="PF00440">
    <property type="entry name" value="TetR_N"/>
    <property type="match status" value="1"/>
</dbReference>
<dbReference type="PANTHER" id="PTHR30055:SF151">
    <property type="entry name" value="TRANSCRIPTIONAL REGULATORY PROTEIN"/>
    <property type="match status" value="1"/>
</dbReference>
<dbReference type="RefSeq" id="WP_163823921.1">
    <property type="nucleotide sequence ID" value="NZ_JAAGUX010000035.1"/>
</dbReference>
<gene>
    <name evidence="6" type="ORF">GV794_18850</name>
</gene>
<dbReference type="Gene3D" id="1.10.357.10">
    <property type="entry name" value="Tetracycline Repressor, domain 2"/>
    <property type="match status" value="1"/>
</dbReference>
<reference evidence="6 7" key="1">
    <citation type="submission" date="2020-01" db="EMBL/GenBank/DDBJ databases">
        <title>Genetics and antimicrobial susceptibilities of Nocardia species isolated from the soil; a comparison with species isolated from humans.</title>
        <authorList>
            <person name="Carrasco G."/>
            <person name="Monzon S."/>
            <person name="Sansegundo M."/>
            <person name="Garcia E."/>
            <person name="Garrido N."/>
            <person name="Medina M.J."/>
            <person name="Villalon P."/>
            <person name="Ramirez-Arocha A.C."/>
            <person name="Jimenez P."/>
            <person name="Cuesta I."/>
            <person name="Valdezate S."/>
        </authorList>
    </citation>
    <scope>NUCLEOTIDE SEQUENCE [LARGE SCALE GENOMIC DNA]</scope>
    <source>
        <strain evidence="6 7">CNM20110649</strain>
    </source>
</reference>
<dbReference type="SUPFAM" id="SSF46689">
    <property type="entry name" value="Homeodomain-like"/>
    <property type="match status" value="1"/>
</dbReference>
<feature type="DNA-binding region" description="H-T-H motif" evidence="4">
    <location>
        <begin position="45"/>
        <end position="64"/>
    </location>
</feature>
<evidence type="ECO:0000256" key="2">
    <source>
        <dbReference type="ARBA" id="ARBA00023125"/>
    </source>
</evidence>
<dbReference type="PROSITE" id="PS50977">
    <property type="entry name" value="HTH_TETR_2"/>
    <property type="match status" value="1"/>
</dbReference>
<keyword evidence="1" id="KW-0805">Transcription regulation</keyword>
<dbReference type="SUPFAM" id="SSF48498">
    <property type="entry name" value="Tetracyclin repressor-like, C-terminal domain"/>
    <property type="match status" value="1"/>
</dbReference>
<evidence type="ECO:0000259" key="5">
    <source>
        <dbReference type="PROSITE" id="PS50977"/>
    </source>
</evidence>
<proteinExistence type="predicted"/>
<feature type="domain" description="HTH tetR-type" evidence="5">
    <location>
        <begin position="22"/>
        <end position="82"/>
    </location>
</feature>
<accession>A0ABX0CND4</accession>
<dbReference type="InterPro" id="IPR001647">
    <property type="entry name" value="HTH_TetR"/>
</dbReference>
<dbReference type="EMBL" id="JAAGUX010000035">
    <property type="protein sequence ID" value="NEW57699.1"/>
    <property type="molecule type" value="Genomic_DNA"/>
</dbReference>
<dbReference type="Gene3D" id="1.10.10.60">
    <property type="entry name" value="Homeodomain-like"/>
    <property type="match status" value="1"/>
</dbReference>
<dbReference type="InterPro" id="IPR050109">
    <property type="entry name" value="HTH-type_TetR-like_transc_reg"/>
</dbReference>
<evidence type="ECO:0000256" key="3">
    <source>
        <dbReference type="ARBA" id="ARBA00023163"/>
    </source>
</evidence>
<evidence type="ECO:0000313" key="7">
    <source>
        <dbReference type="Proteomes" id="UP000470876"/>
    </source>
</evidence>
<dbReference type="InterPro" id="IPR036271">
    <property type="entry name" value="Tet_transcr_reg_TetR-rel_C_sf"/>
</dbReference>
<dbReference type="PANTHER" id="PTHR30055">
    <property type="entry name" value="HTH-TYPE TRANSCRIPTIONAL REGULATOR RUTR"/>
    <property type="match status" value="1"/>
</dbReference>
<keyword evidence="7" id="KW-1185">Reference proteome</keyword>
<organism evidence="6 7">
    <name type="scientific">Nocardia cyriacigeorgica</name>
    <dbReference type="NCBI Taxonomy" id="135487"/>
    <lineage>
        <taxon>Bacteria</taxon>
        <taxon>Bacillati</taxon>
        <taxon>Actinomycetota</taxon>
        <taxon>Actinomycetes</taxon>
        <taxon>Mycobacteriales</taxon>
        <taxon>Nocardiaceae</taxon>
        <taxon>Nocardia</taxon>
    </lineage>
</organism>
<dbReference type="InterPro" id="IPR009057">
    <property type="entry name" value="Homeodomain-like_sf"/>
</dbReference>
<keyword evidence="3" id="KW-0804">Transcription</keyword>
<dbReference type="Proteomes" id="UP000470876">
    <property type="component" value="Unassembled WGS sequence"/>
</dbReference>
<evidence type="ECO:0000256" key="1">
    <source>
        <dbReference type="ARBA" id="ARBA00023015"/>
    </source>
</evidence>
<keyword evidence="2 4" id="KW-0238">DNA-binding</keyword>